<accession>A0A517NIJ1</accession>
<organism evidence="1 2">
    <name type="scientific">Rubripirellula lacrimiformis</name>
    <dbReference type="NCBI Taxonomy" id="1930273"/>
    <lineage>
        <taxon>Bacteria</taxon>
        <taxon>Pseudomonadati</taxon>
        <taxon>Planctomycetota</taxon>
        <taxon>Planctomycetia</taxon>
        <taxon>Pirellulales</taxon>
        <taxon>Pirellulaceae</taxon>
        <taxon>Rubripirellula</taxon>
    </lineage>
</organism>
<dbReference type="EMBL" id="CP036525">
    <property type="protein sequence ID" value="QDT06957.1"/>
    <property type="molecule type" value="Genomic_DNA"/>
</dbReference>
<dbReference type="KEGG" id="rlc:K227x_53810"/>
<keyword evidence="2" id="KW-1185">Reference proteome</keyword>
<evidence type="ECO:0000313" key="2">
    <source>
        <dbReference type="Proteomes" id="UP000318538"/>
    </source>
</evidence>
<gene>
    <name evidence="1" type="ORF">K227x_53810</name>
</gene>
<name>A0A517NIJ1_9BACT</name>
<reference evidence="1 2" key="1">
    <citation type="submission" date="2019-02" db="EMBL/GenBank/DDBJ databases">
        <title>Deep-cultivation of Planctomycetes and their phenomic and genomic characterization uncovers novel biology.</title>
        <authorList>
            <person name="Wiegand S."/>
            <person name="Jogler M."/>
            <person name="Boedeker C."/>
            <person name="Pinto D."/>
            <person name="Vollmers J."/>
            <person name="Rivas-Marin E."/>
            <person name="Kohn T."/>
            <person name="Peeters S.H."/>
            <person name="Heuer A."/>
            <person name="Rast P."/>
            <person name="Oberbeckmann S."/>
            <person name="Bunk B."/>
            <person name="Jeske O."/>
            <person name="Meyerdierks A."/>
            <person name="Storesund J.E."/>
            <person name="Kallscheuer N."/>
            <person name="Luecker S."/>
            <person name="Lage O.M."/>
            <person name="Pohl T."/>
            <person name="Merkel B.J."/>
            <person name="Hornburger P."/>
            <person name="Mueller R.-W."/>
            <person name="Bruemmer F."/>
            <person name="Labrenz M."/>
            <person name="Spormann A.M."/>
            <person name="Op den Camp H."/>
            <person name="Overmann J."/>
            <person name="Amann R."/>
            <person name="Jetten M.S.M."/>
            <person name="Mascher T."/>
            <person name="Medema M.H."/>
            <person name="Devos D.P."/>
            <person name="Kaster A.-K."/>
            <person name="Ovreas L."/>
            <person name="Rohde M."/>
            <person name="Galperin M.Y."/>
            <person name="Jogler C."/>
        </authorList>
    </citation>
    <scope>NUCLEOTIDE SEQUENCE [LARGE SCALE GENOMIC DNA]</scope>
    <source>
        <strain evidence="1 2">K22_7</strain>
    </source>
</reference>
<dbReference type="RefSeq" id="WP_145174319.1">
    <property type="nucleotide sequence ID" value="NZ_CP036525.1"/>
</dbReference>
<evidence type="ECO:0000313" key="1">
    <source>
        <dbReference type="EMBL" id="QDT06957.1"/>
    </source>
</evidence>
<sequence length="80" mass="8885">MYRVVLLAGSALRWGVCVTVATTWWASVSNLENNQPNRSQLQQSHERRPDPTSVDLAFASQRSHPAGAAFQPLPLIRQSL</sequence>
<dbReference type="AlphaFoldDB" id="A0A517NIJ1"/>
<protein>
    <submittedName>
        <fullName evidence="1">Uncharacterized protein</fullName>
    </submittedName>
</protein>
<proteinExistence type="predicted"/>
<dbReference type="Proteomes" id="UP000318538">
    <property type="component" value="Chromosome"/>
</dbReference>